<sequence length="167" mass="17729">MKFQWTRNMLGQTLEDEEMRVIKYPCTELTTHVTFKTIQAFALLGMVAVGPAVRGIRGPRNLQAIIDTAVNYGKYGAVLGAAAGPAMTYARVVGGGIDEDGLYDRCYRLRYNRNQVRTDRLAFLGTLGGAAGAMAMGGSLSSGAVIGLVGGTVLAGVYNSAFAAREK</sequence>
<keyword evidence="3" id="KW-1185">Reference proteome</keyword>
<dbReference type="InParanoid" id="A7RQZ2"/>
<feature type="transmembrane region" description="Helical" evidence="1">
    <location>
        <begin position="121"/>
        <end position="138"/>
    </location>
</feature>
<organism evidence="2 3">
    <name type="scientific">Nematostella vectensis</name>
    <name type="common">Starlet sea anemone</name>
    <dbReference type="NCBI Taxonomy" id="45351"/>
    <lineage>
        <taxon>Eukaryota</taxon>
        <taxon>Metazoa</taxon>
        <taxon>Cnidaria</taxon>
        <taxon>Anthozoa</taxon>
        <taxon>Hexacorallia</taxon>
        <taxon>Actiniaria</taxon>
        <taxon>Edwardsiidae</taxon>
        <taxon>Nematostella</taxon>
    </lineage>
</organism>
<dbReference type="EMBL" id="DS469530">
    <property type="protein sequence ID" value="EDO46076.1"/>
    <property type="molecule type" value="Genomic_DNA"/>
</dbReference>
<accession>A7RQZ2</accession>
<proteinExistence type="predicted"/>
<dbReference type="AlphaFoldDB" id="A7RQZ2"/>
<dbReference type="Proteomes" id="UP000001593">
    <property type="component" value="Unassembled WGS sequence"/>
</dbReference>
<gene>
    <name evidence="2" type="ORF">NEMVEDRAFT_v1g180953</name>
</gene>
<dbReference type="OrthoDB" id="421638at2759"/>
<evidence type="ECO:0000256" key="1">
    <source>
        <dbReference type="SAM" id="Phobius"/>
    </source>
</evidence>
<dbReference type="eggNOG" id="ENOG502SA3M">
    <property type="taxonomic scope" value="Eukaryota"/>
</dbReference>
<dbReference type="HOGENOM" id="CLU_135807_0_0_1"/>
<reference evidence="2 3" key="1">
    <citation type="journal article" date="2007" name="Science">
        <title>Sea anemone genome reveals ancestral eumetazoan gene repertoire and genomic organization.</title>
        <authorList>
            <person name="Putnam N.H."/>
            <person name="Srivastava M."/>
            <person name="Hellsten U."/>
            <person name="Dirks B."/>
            <person name="Chapman J."/>
            <person name="Salamov A."/>
            <person name="Terry A."/>
            <person name="Shapiro H."/>
            <person name="Lindquist E."/>
            <person name="Kapitonov V.V."/>
            <person name="Jurka J."/>
            <person name="Genikhovich G."/>
            <person name="Grigoriev I.V."/>
            <person name="Lucas S.M."/>
            <person name="Steele R.E."/>
            <person name="Finnerty J.R."/>
            <person name="Technau U."/>
            <person name="Martindale M.Q."/>
            <person name="Rokhsar D.S."/>
        </authorList>
    </citation>
    <scope>NUCLEOTIDE SEQUENCE [LARGE SCALE GENOMIC DNA]</scope>
    <source>
        <strain evidence="3">CH2 X CH6</strain>
    </source>
</reference>
<dbReference type="PANTHER" id="PTHR38636:SF1">
    <property type="entry name" value="CHLORIDE CHANNEL PROTEIN CLC-D"/>
    <property type="match status" value="1"/>
</dbReference>
<evidence type="ECO:0000313" key="2">
    <source>
        <dbReference type="EMBL" id="EDO46076.1"/>
    </source>
</evidence>
<dbReference type="Pfam" id="PF08560">
    <property type="entry name" value="DUF1757"/>
    <property type="match status" value="1"/>
</dbReference>
<dbReference type="PhylomeDB" id="A7RQZ2"/>
<dbReference type="OMA" id="NRNQVRT"/>
<protein>
    <submittedName>
        <fullName evidence="2">Uncharacterized protein</fullName>
    </submittedName>
</protein>
<feature type="transmembrane region" description="Helical" evidence="1">
    <location>
        <begin position="144"/>
        <end position="164"/>
    </location>
</feature>
<name>A7RQZ2_NEMVE</name>
<keyword evidence="1" id="KW-0812">Transmembrane</keyword>
<dbReference type="STRING" id="45351.A7RQZ2"/>
<keyword evidence="1" id="KW-0472">Membrane</keyword>
<evidence type="ECO:0000313" key="3">
    <source>
        <dbReference type="Proteomes" id="UP000001593"/>
    </source>
</evidence>
<keyword evidence="1" id="KW-1133">Transmembrane helix</keyword>
<dbReference type="KEGG" id="nve:5518114"/>
<dbReference type="PANTHER" id="PTHR38636">
    <property type="entry name" value="PROTEIN CBG20488"/>
    <property type="match status" value="1"/>
</dbReference>
<dbReference type="InterPro" id="IPR013869">
    <property type="entry name" value="DUF1757"/>
</dbReference>